<evidence type="ECO:0000256" key="3">
    <source>
        <dbReference type="ARBA" id="ARBA00022884"/>
    </source>
</evidence>
<keyword evidence="5" id="KW-0396">Initiation factor</keyword>
<dbReference type="GO" id="GO:0005634">
    <property type="term" value="C:nucleus"/>
    <property type="evidence" value="ECO:0007669"/>
    <property type="project" value="TreeGrafter"/>
</dbReference>
<protein>
    <recommendedName>
        <fullName evidence="2">Probable RNA-binding protein EIF1AD</fullName>
    </recommendedName>
    <alternativeName>
        <fullName evidence="4">Eukaryotic translation initiation factor 1A domain-containing protein</fullName>
    </alternativeName>
</protein>
<reference evidence="8" key="1">
    <citation type="submission" date="2018-08" db="EMBL/GenBank/DDBJ databases">
        <authorList>
            <person name="Cornetti L."/>
        </authorList>
    </citation>
    <scope>NUCLEOTIDE SEQUENCE</scope>
    <source>
        <strain evidence="8">PT-GA-1</strain>
    </source>
</reference>
<dbReference type="InterPro" id="IPR006196">
    <property type="entry name" value="RNA-binding_domain_S1_IF1"/>
</dbReference>
<proteinExistence type="evidence at transcript level"/>
<keyword evidence="3" id="KW-0694">RNA-binding</keyword>
<comment type="similarity">
    <text evidence="1">Belongs to the EIF1AD family.</text>
</comment>
<dbReference type="Gene3D" id="2.40.50.140">
    <property type="entry name" value="Nucleic acid-binding proteins"/>
    <property type="match status" value="1"/>
</dbReference>
<feature type="region of interest" description="Disordered" evidence="6">
    <location>
        <begin position="434"/>
        <end position="478"/>
    </location>
</feature>
<dbReference type="GO" id="GO:0003723">
    <property type="term" value="F:RNA binding"/>
    <property type="evidence" value="ECO:0007669"/>
    <property type="project" value="UniProtKB-KW"/>
</dbReference>
<dbReference type="SUPFAM" id="SSF50249">
    <property type="entry name" value="Nucleic acid-binding proteins"/>
    <property type="match status" value="1"/>
</dbReference>
<evidence type="ECO:0000256" key="2">
    <source>
        <dbReference type="ARBA" id="ARBA00020989"/>
    </source>
</evidence>
<dbReference type="PANTHER" id="PTHR21641:SF0">
    <property type="entry name" value="RNA-BINDING PROTEIN EIF1AD-RELATED"/>
    <property type="match status" value="1"/>
</dbReference>
<feature type="domain" description="S1-like" evidence="7">
    <location>
        <begin position="319"/>
        <end position="398"/>
    </location>
</feature>
<dbReference type="EMBL" id="LR006547">
    <property type="protein sequence ID" value="SVE76166.1"/>
    <property type="molecule type" value="mRNA"/>
</dbReference>
<evidence type="ECO:0000313" key="8">
    <source>
        <dbReference type="EMBL" id="SVE76166.1"/>
    </source>
</evidence>
<organism evidence="8">
    <name type="scientific">Daphnia hispanica</name>
    <dbReference type="NCBI Taxonomy" id="575233"/>
    <lineage>
        <taxon>Eukaryota</taxon>
        <taxon>Metazoa</taxon>
        <taxon>Ecdysozoa</taxon>
        <taxon>Arthropoda</taxon>
        <taxon>Crustacea</taxon>
        <taxon>Branchiopoda</taxon>
        <taxon>Diplostraca</taxon>
        <taxon>Cladocera</taxon>
        <taxon>Anomopoda</taxon>
        <taxon>Daphniidae</taxon>
        <taxon>Daphnia</taxon>
    </lineage>
</organism>
<evidence type="ECO:0000259" key="7">
    <source>
        <dbReference type="PROSITE" id="PS50832"/>
    </source>
</evidence>
<dbReference type="GO" id="GO:0003743">
    <property type="term" value="F:translation initiation factor activity"/>
    <property type="evidence" value="ECO:0007669"/>
    <property type="project" value="UniProtKB-UniRule"/>
</dbReference>
<dbReference type="SMART" id="SM00652">
    <property type="entry name" value="eIF1a"/>
    <property type="match status" value="1"/>
</dbReference>
<dbReference type="InterPro" id="IPR001253">
    <property type="entry name" value="TIF_eIF-1A"/>
</dbReference>
<name>A0A4Y7M6K9_9CRUS</name>
<evidence type="ECO:0000256" key="5">
    <source>
        <dbReference type="PROSITE-ProRule" id="PRU00181"/>
    </source>
</evidence>
<dbReference type="Pfam" id="PF01176">
    <property type="entry name" value="eIF-1a"/>
    <property type="match status" value="1"/>
</dbReference>
<dbReference type="InterPro" id="IPR012340">
    <property type="entry name" value="NA-bd_OB-fold"/>
</dbReference>
<evidence type="ECO:0000256" key="1">
    <source>
        <dbReference type="ARBA" id="ARBA00007340"/>
    </source>
</evidence>
<accession>A0A4Y7M6K9</accession>
<keyword evidence="5" id="KW-0648">Protein biosynthesis</keyword>
<dbReference type="PROSITE" id="PS50832">
    <property type="entry name" value="S1_IF1_TYPE"/>
    <property type="match status" value="1"/>
</dbReference>
<sequence>MAAAKKIISPLIFRGSPDEDVRQWLERYETISTHNGWGDADKRNNFNVDPNMSEAHKLEHLFRGLKPALVRKIYPLKPKTCQEFLASAKSYTEASLMSKGKGWRNTAVEQERPYEQLQNIFVVYPDQQAPDTILTGYAAVNLATQGPSTKEEKYLLNFARTNLINEPVLCGHVRSTAVIDAGAAITVISPELLKKTEFVQQPWDGSGINLANGSRIAPQGAAEILLLSSYVLLIVSSICWCSNAEKHGQVQAVVAVRPFVVVHGKVDTSDSAGCAIQIDGVVRQGDRTTVREQLKFVLDCWRFPYRRGFEKRFLMSKTTKRKHVTKEVLDCYILPTENQKIVKILGGKGNNLHEIETAEGEKYLVSMPTKFRKNVWVKRGDYVLIQPIEEGEKVKAEIFAILYENQIKHIQSQKKWPKEFPLLASTGINPDISTCDTDGSSGSDDDLFVNTNRPQCAYESPDHSDSDDSCSIQHQDED</sequence>
<evidence type="ECO:0000256" key="4">
    <source>
        <dbReference type="ARBA" id="ARBA00031998"/>
    </source>
</evidence>
<feature type="compositionally biased region" description="Low complexity" evidence="6">
    <location>
        <begin position="469"/>
        <end position="478"/>
    </location>
</feature>
<dbReference type="AlphaFoldDB" id="A0A4Y7M6K9"/>
<dbReference type="InterPro" id="IPR039294">
    <property type="entry name" value="EIF1AD"/>
</dbReference>
<evidence type="ECO:0000256" key="6">
    <source>
        <dbReference type="SAM" id="MobiDB-lite"/>
    </source>
</evidence>
<gene>
    <name evidence="8" type="primary">EOG090X0KPP</name>
</gene>
<dbReference type="PANTHER" id="PTHR21641">
    <property type="entry name" value="TRANSLATION INITIATION FACTOR-RELATED"/>
    <property type="match status" value="1"/>
</dbReference>